<gene>
    <name evidence="1" type="ORF">Sjap_022195</name>
</gene>
<dbReference type="EMBL" id="JBBNAE010000009">
    <property type="protein sequence ID" value="KAK9096698.1"/>
    <property type="molecule type" value="Genomic_DNA"/>
</dbReference>
<evidence type="ECO:0000313" key="1">
    <source>
        <dbReference type="EMBL" id="KAK9096698.1"/>
    </source>
</evidence>
<sequence>MAKRDVTQGLYPGHHDQRHGAFSAMAFLITSKPEHQSGAFQNPDSFNSVMASYSDNYSQFEDSYYESMNGVGMSNYGHEFSNWPSYVQQVEVYELCGDYTHSADVCPYDSEYKNYPYWGGRKGTFEDFCTADTFVLDDSEIIDSYLLEVLDKLPFMNKDVPSLLPSAPPPTTGTGWPDLSPEISRSAVRARALYLAISSEDLSEYATSGLAITPDLSHYKGYSRPLRFSSSDSCYNGDSYTLVCHIQMNTSIQGCRLSHGNYAGDARMISSGQGICNYELEQCRCFHGYVDDPSYIDDDHSAVASYCFFHGRSALFATIREEFEVEPPIVVHNMTLTR</sequence>
<name>A0AAP0EVN9_9MAGN</name>
<accession>A0AAP0EVN9</accession>
<protein>
    <submittedName>
        <fullName evidence="1">Uncharacterized protein</fullName>
    </submittedName>
</protein>
<evidence type="ECO:0000313" key="2">
    <source>
        <dbReference type="Proteomes" id="UP001417504"/>
    </source>
</evidence>
<keyword evidence="2" id="KW-1185">Reference proteome</keyword>
<reference evidence="1 2" key="1">
    <citation type="submission" date="2024-01" db="EMBL/GenBank/DDBJ databases">
        <title>Genome assemblies of Stephania.</title>
        <authorList>
            <person name="Yang L."/>
        </authorList>
    </citation>
    <scope>NUCLEOTIDE SEQUENCE [LARGE SCALE GENOMIC DNA]</scope>
    <source>
        <strain evidence="1">QJT</strain>
        <tissue evidence="1">Leaf</tissue>
    </source>
</reference>
<dbReference type="AlphaFoldDB" id="A0AAP0EVN9"/>
<comment type="caution">
    <text evidence="1">The sequence shown here is derived from an EMBL/GenBank/DDBJ whole genome shotgun (WGS) entry which is preliminary data.</text>
</comment>
<proteinExistence type="predicted"/>
<dbReference type="Proteomes" id="UP001417504">
    <property type="component" value="Unassembled WGS sequence"/>
</dbReference>
<organism evidence="1 2">
    <name type="scientific">Stephania japonica</name>
    <dbReference type="NCBI Taxonomy" id="461633"/>
    <lineage>
        <taxon>Eukaryota</taxon>
        <taxon>Viridiplantae</taxon>
        <taxon>Streptophyta</taxon>
        <taxon>Embryophyta</taxon>
        <taxon>Tracheophyta</taxon>
        <taxon>Spermatophyta</taxon>
        <taxon>Magnoliopsida</taxon>
        <taxon>Ranunculales</taxon>
        <taxon>Menispermaceae</taxon>
        <taxon>Menispermoideae</taxon>
        <taxon>Cissampelideae</taxon>
        <taxon>Stephania</taxon>
    </lineage>
</organism>